<evidence type="ECO:0000313" key="5">
    <source>
        <dbReference type="Proteomes" id="UP001283341"/>
    </source>
</evidence>
<dbReference type="InterPro" id="IPR057571">
    <property type="entry name" value="SDR_PhqE-like"/>
</dbReference>
<dbReference type="PANTHER" id="PTHR43477:SF1">
    <property type="entry name" value="DIHYDROANTICAPSIN 7-DEHYDROGENASE"/>
    <property type="match status" value="1"/>
</dbReference>
<evidence type="ECO:0000313" key="4">
    <source>
        <dbReference type="EMBL" id="KAK3330683.1"/>
    </source>
</evidence>
<dbReference type="Pfam" id="PF23441">
    <property type="entry name" value="SDR"/>
    <property type="match status" value="1"/>
</dbReference>
<dbReference type="InterPro" id="IPR051122">
    <property type="entry name" value="SDR_DHRS6-like"/>
</dbReference>
<name>A0AAE0IT09_9PEZI</name>
<comment type="caution">
    <text evidence="4">The sequence shown here is derived from an EMBL/GenBank/DDBJ whole genome shotgun (WGS) entry which is preliminary data.</text>
</comment>
<reference evidence="4" key="2">
    <citation type="submission" date="2023-06" db="EMBL/GenBank/DDBJ databases">
        <authorList>
            <consortium name="Lawrence Berkeley National Laboratory"/>
            <person name="Haridas S."/>
            <person name="Hensen N."/>
            <person name="Bonometti L."/>
            <person name="Westerberg I."/>
            <person name="Brannstrom I.O."/>
            <person name="Guillou S."/>
            <person name="Cros-Aarteil S."/>
            <person name="Calhoun S."/>
            <person name="Kuo A."/>
            <person name="Mondo S."/>
            <person name="Pangilinan J."/>
            <person name="Riley R."/>
            <person name="Labutti K."/>
            <person name="Andreopoulos B."/>
            <person name="Lipzen A."/>
            <person name="Chen C."/>
            <person name="Yanf M."/>
            <person name="Daum C."/>
            <person name="Ng V."/>
            <person name="Clum A."/>
            <person name="Steindorff A."/>
            <person name="Ohm R."/>
            <person name="Martin F."/>
            <person name="Silar P."/>
            <person name="Natvig D."/>
            <person name="Lalanne C."/>
            <person name="Gautier V."/>
            <person name="Ament-Velasquez S.L."/>
            <person name="Kruys A."/>
            <person name="Hutchinson M.I."/>
            <person name="Powell A.J."/>
            <person name="Barry K."/>
            <person name="Miller A.N."/>
            <person name="Grigoriev I.V."/>
            <person name="Debuchy R."/>
            <person name="Gladieux P."/>
            <person name="Thoren M.H."/>
            <person name="Johannesson H."/>
        </authorList>
    </citation>
    <scope>NUCLEOTIDE SEQUENCE</scope>
    <source>
        <strain evidence="4">CBS 118394</strain>
    </source>
</reference>
<dbReference type="AlphaFoldDB" id="A0AAE0IT09"/>
<evidence type="ECO:0000256" key="2">
    <source>
        <dbReference type="ARBA" id="ARBA00022857"/>
    </source>
</evidence>
<protein>
    <submittedName>
        <fullName evidence="4">Short chain dehydrogenase</fullName>
    </submittedName>
</protein>
<comment type="similarity">
    <text evidence="1">Belongs to the short-chain dehydrogenases/reductases (SDR) family.</text>
</comment>
<dbReference type="PANTHER" id="PTHR43477">
    <property type="entry name" value="DIHYDROANTICAPSIN 7-DEHYDROGENASE"/>
    <property type="match status" value="1"/>
</dbReference>
<proteinExistence type="inferred from homology"/>
<dbReference type="PRINTS" id="PR00081">
    <property type="entry name" value="GDHRDH"/>
</dbReference>
<gene>
    <name evidence="4" type="ORF">B0H66DRAFT_72091</name>
</gene>
<dbReference type="GO" id="GO:0016491">
    <property type="term" value="F:oxidoreductase activity"/>
    <property type="evidence" value="ECO:0007669"/>
    <property type="project" value="UniProtKB-KW"/>
</dbReference>
<dbReference type="SUPFAM" id="SSF51735">
    <property type="entry name" value="NAD(P)-binding Rossmann-fold domains"/>
    <property type="match status" value="1"/>
</dbReference>
<organism evidence="4 5">
    <name type="scientific">Apodospora peruviana</name>
    <dbReference type="NCBI Taxonomy" id="516989"/>
    <lineage>
        <taxon>Eukaryota</taxon>
        <taxon>Fungi</taxon>
        <taxon>Dikarya</taxon>
        <taxon>Ascomycota</taxon>
        <taxon>Pezizomycotina</taxon>
        <taxon>Sordariomycetes</taxon>
        <taxon>Sordariomycetidae</taxon>
        <taxon>Sordariales</taxon>
        <taxon>Lasiosphaeriaceae</taxon>
        <taxon>Apodospora</taxon>
    </lineage>
</organism>
<accession>A0AAE0IT09</accession>
<keyword evidence="2" id="KW-0521">NADP</keyword>
<dbReference type="InterPro" id="IPR002347">
    <property type="entry name" value="SDR_fam"/>
</dbReference>
<keyword evidence="3" id="KW-0560">Oxidoreductase</keyword>
<reference evidence="4" key="1">
    <citation type="journal article" date="2023" name="Mol. Phylogenet. Evol.">
        <title>Genome-scale phylogeny and comparative genomics of the fungal order Sordariales.</title>
        <authorList>
            <person name="Hensen N."/>
            <person name="Bonometti L."/>
            <person name="Westerberg I."/>
            <person name="Brannstrom I.O."/>
            <person name="Guillou S."/>
            <person name="Cros-Aarteil S."/>
            <person name="Calhoun S."/>
            <person name="Haridas S."/>
            <person name="Kuo A."/>
            <person name="Mondo S."/>
            <person name="Pangilinan J."/>
            <person name="Riley R."/>
            <person name="LaButti K."/>
            <person name="Andreopoulos B."/>
            <person name="Lipzen A."/>
            <person name="Chen C."/>
            <person name="Yan M."/>
            <person name="Daum C."/>
            <person name="Ng V."/>
            <person name="Clum A."/>
            <person name="Steindorff A."/>
            <person name="Ohm R.A."/>
            <person name="Martin F."/>
            <person name="Silar P."/>
            <person name="Natvig D.O."/>
            <person name="Lalanne C."/>
            <person name="Gautier V."/>
            <person name="Ament-Velasquez S.L."/>
            <person name="Kruys A."/>
            <person name="Hutchinson M.I."/>
            <person name="Powell A.J."/>
            <person name="Barry K."/>
            <person name="Miller A.N."/>
            <person name="Grigoriev I.V."/>
            <person name="Debuchy R."/>
            <person name="Gladieux P."/>
            <person name="Hiltunen Thoren M."/>
            <person name="Johannesson H."/>
        </authorList>
    </citation>
    <scope>NUCLEOTIDE SEQUENCE</scope>
    <source>
        <strain evidence="4">CBS 118394</strain>
    </source>
</reference>
<sequence length="261" mass="26894">MAPTTYRKLQDKHVLVIGGSSGIGLGVAEAALANGANVTISSSSPTKVAAAVSHLAASYPDRAVRGIAVDLSSKETAEADLESVFAQVSSSPLGTINHVVYTAADALSLGALDTVTPDLIHQAAQMRMVVPILTGKVAARYLPKTNLSSITISSGVAADKSIKGWSVISYFAGGLVSLAKALAVDLAPVRVNVVQPGYVDTGLWSFLTPDQKAAVVKSTEEKVPTGMFGKVEDVAEAYIWLLKDGNATGSVARTDGGLMLV</sequence>
<evidence type="ECO:0000256" key="3">
    <source>
        <dbReference type="ARBA" id="ARBA00023002"/>
    </source>
</evidence>
<keyword evidence="5" id="KW-1185">Reference proteome</keyword>
<dbReference type="EMBL" id="JAUEDM010000001">
    <property type="protein sequence ID" value="KAK3330683.1"/>
    <property type="molecule type" value="Genomic_DNA"/>
</dbReference>
<dbReference type="Proteomes" id="UP001283341">
    <property type="component" value="Unassembled WGS sequence"/>
</dbReference>
<evidence type="ECO:0000256" key="1">
    <source>
        <dbReference type="ARBA" id="ARBA00006484"/>
    </source>
</evidence>
<dbReference type="Gene3D" id="3.40.50.720">
    <property type="entry name" value="NAD(P)-binding Rossmann-like Domain"/>
    <property type="match status" value="1"/>
</dbReference>
<dbReference type="InterPro" id="IPR036291">
    <property type="entry name" value="NAD(P)-bd_dom_sf"/>
</dbReference>